<dbReference type="InterPro" id="IPR045122">
    <property type="entry name" value="Csc1-like"/>
</dbReference>
<evidence type="ECO:0000256" key="1">
    <source>
        <dbReference type="SAM" id="Phobius"/>
    </source>
</evidence>
<reference evidence="3" key="1">
    <citation type="submission" date="2021-01" db="EMBL/GenBank/DDBJ databases">
        <authorList>
            <person name="Corre E."/>
            <person name="Pelletier E."/>
            <person name="Niang G."/>
            <person name="Scheremetjew M."/>
            <person name="Finn R."/>
            <person name="Kale V."/>
            <person name="Holt S."/>
            <person name="Cochrane G."/>
            <person name="Meng A."/>
            <person name="Brown T."/>
            <person name="Cohen L."/>
        </authorList>
    </citation>
    <scope>NUCLEOTIDE SEQUENCE</scope>
    <source>
        <strain evidence="3">CCMP1756</strain>
    </source>
</reference>
<dbReference type="AlphaFoldDB" id="A0A7S4EBK3"/>
<feature type="transmembrane region" description="Helical" evidence="1">
    <location>
        <begin position="265"/>
        <end position="290"/>
    </location>
</feature>
<organism evidence="3">
    <name type="scientific">Pelagomonas calceolata</name>
    <dbReference type="NCBI Taxonomy" id="35677"/>
    <lineage>
        <taxon>Eukaryota</taxon>
        <taxon>Sar</taxon>
        <taxon>Stramenopiles</taxon>
        <taxon>Ochrophyta</taxon>
        <taxon>Pelagophyceae</taxon>
        <taxon>Pelagomonadales</taxon>
        <taxon>Pelagomonadaceae</taxon>
        <taxon>Pelagomonas</taxon>
    </lineage>
</organism>
<evidence type="ECO:0000313" key="3">
    <source>
        <dbReference type="EMBL" id="CAE0701841.1"/>
    </source>
</evidence>
<feature type="transmembrane region" description="Helical" evidence="1">
    <location>
        <begin position="38"/>
        <end position="66"/>
    </location>
</feature>
<protein>
    <recommendedName>
        <fullName evidence="2">CSC1/OSCA1-like 7TM region domain-containing protein</fullName>
    </recommendedName>
</protein>
<name>A0A7S4EBK3_9STRA</name>
<feature type="transmembrane region" description="Helical" evidence="1">
    <location>
        <begin position="87"/>
        <end position="106"/>
    </location>
</feature>
<dbReference type="PANTHER" id="PTHR13018">
    <property type="entry name" value="PROBABLE MEMBRANE PROTEIN DUF221-RELATED"/>
    <property type="match status" value="1"/>
</dbReference>
<keyword evidence="1" id="KW-0472">Membrane</keyword>
<feature type="domain" description="CSC1/OSCA1-like 7TM region" evidence="2">
    <location>
        <begin position="16"/>
        <end position="287"/>
    </location>
</feature>
<dbReference type="GO" id="GO:0005886">
    <property type="term" value="C:plasma membrane"/>
    <property type="evidence" value="ECO:0007669"/>
    <property type="project" value="TreeGrafter"/>
</dbReference>
<accession>A0A7S4EBK3</accession>
<sequence length="383" mass="42519">MGVWFGYSAIVAIFAVNFEALCEKYATDDDGEPTDNALLWDLIAGFVPAYFQDWLFDYVAVILYNTNRMFNSLWSESKLQGSVARDYSIFFWIVAFGAYLLSVTWADITNEAWVCEGACDTAEDEDTDEAYDLEGGEKFNPGIALKLMARAVPRHAWPFASIFLMQIGDMVADALRVVPYIKYKLLKRAKVASDASVEESLEPDDADVGAPAGWEAFALLVGASYAAVSPFTCAVCYLYFVAAYEAGKHALCCLESMPFDTRGSLWFDGVAQTHAALFIALVVQLGIICFNSTSKGWYPALGGIPIFLMWKRYRDIARRRYAKRNLHGLSRGRMPLQGAAAVDRGRDAETVRDALAHLADRDRFFEAPEVLPCVEINQCVGCT</sequence>
<gene>
    <name evidence="3" type="ORF">PCAL00307_LOCUS17277</name>
</gene>
<dbReference type="InterPro" id="IPR003864">
    <property type="entry name" value="CSC1/OSCA1-like_7TM"/>
</dbReference>
<dbReference type="EMBL" id="HBIW01020105">
    <property type="protein sequence ID" value="CAE0701841.1"/>
    <property type="molecule type" value="Transcribed_RNA"/>
</dbReference>
<dbReference type="Pfam" id="PF02714">
    <property type="entry name" value="RSN1_7TM"/>
    <property type="match status" value="1"/>
</dbReference>
<proteinExistence type="predicted"/>
<evidence type="ECO:0000259" key="2">
    <source>
        <dbReference type="Pfam" id="PF02714"/>
    </source>
</evidence>
<keyword evidence="1" id="KW-0812">Transmembrane</keyword>
<dbReference type="PANTHER" id="PTHR13018:SF5">
    <property type="entry name" value="RE44586P"/>
    <property type="match status" value="1"/>
</dbReference>
<feature type="transmembrane region" description="Helical" evidence="1">
    <location>
        <begin position="217"/>
        <end position="244"/>
    </location>
</feature>
<dbReference type="GO" id="GO:0005227">
    <property type="term" value="F:calcium-activated cation channel activity"/>
    <property type="evidence" value="ECO:0007669"/>
    <property type="project" value="InterPro"/>
</dbReference>
<keyword evidence="1" id="KW-1133">Transmembrane helix</keyword>